<dbReference type="PANTHER" id="PTHR30346">
    <property type="entry name" value="TRANSCRIPTIONAL DUAL REGULATOR HCAR-RELATED"/>
    <property type="match status" value="1"/>
</dbReference>
<gene>
    <name evidence="6" type="ORF">BAY60_27690</name>
</gene>
<dbReference type="Pfam" id="PF00126">
    <property type="entry name" value="HTH_1"/>
    <property type="match status" value="1"/>
</dbReference>
<dbReference type="EMBL" id="MASW01000006">
    <property type="protein sequence ID" value="PXY21240.1"/>
    <property type="molecule type" value="Genomic_DNA"/>
</dbReference>
<dbReference type="SUPFAM" id="SSF53850">
    <property type="entry name" value="Periplasmic binding protein-like II"/>
    <property type="match status" value="1"/>
</dbReference>
<dbReference type="GO" id="GO:0032993">
    <property type="term" value="C:protein-DNA complex"/>
    <property type="evidence" value="ECO:0007669"/>
    <property type="project" value="TreeGrafter"/>
</dbReference>
<dbReference type="PANTHER" id="PTHR30346:SF0">
    <property type="entry name" value="HCA OPERON TRANSCRIPTIONAL ACTIVATOR HCAR"/>
    <property type="match status" value="1"/>
</dbReference>
<dbReference type="InterPro" id="IPR000847">
    <property type="entry name" value="LysR_HTH_N"/>
</dbReference>
<dbReference type="AlphaFoldDB" id="A0A2V4AZ76"/>
<evidence type="ECO:0000256" key="3">
    <source>
        <dbReference type="ARBA" id="ARBA00023125"/>
    </source>
</evidence>
<proteinExistence type="inferred from homology"/>
<dbReference type="FunFam" id="1.10.10.10:FF:000001">
    <property type="entry name" value="LysR family transcriptional regulator"/>
    <property type="match status" value="1"/>
</dbReference>
<dbReference type="InterPro" id="IPR036390">
    <property type="entry name" value="WH_DNA-bd_sf"/>
</dbReference>
<name>A0A2V4AZ76_9PSEU</name>
<evidence type="ECO:0000256" key="4">
    <source>
        <dbReference type="ARBA" id="ARBA00023163"/>
    </source>
</evidence>
<keyword evidence="7" id="KW-1185">Reference proteome</keyword>
<evidence type="ECO:0000313" key="7">
    <source>
        <dbReference type="Proteomes" id="UP000249915"/>
    </source>
</evidence>
<evidence type="ECO:0000259" key="5">
    <source>
        <dbReference type="PROSITE" id="PS50931"/>
    </source>
</evidence>
<evidence type="ECO:0000256" key="2">
    <source>
        <dbReference type="ARBA" id="ARBA00023015"/>
    </source>
</evidence>
<dbReference type="GO" id="GO:0003677">
    <property type="term" value="F:DNA binding"/>
    <property type="evidence" value="ECO:0007669"/>
    <property type="project" value="UniProtKB-KW"/>
</dbReference>
<organism evidence="6 7">
    <name type="scientific">Prauserella muralis</name>
    <dbReference type="NCBI Taxonomy" id="588067"/>
    <lineage>
        <taxon>Bacteria</taxon>
        <taxon>Bacillati</taxon>
        <taxon>Actinomycetota</taxon>
        <taxon>Actinomycetes</taxon>
        <taxon>Pseudonocardiales</taxon>
        <taxon>Pseudonocardiaceae</taxon>
        <taxon>Prauserella</taxon>
    </lineage>
</organism>
<accession>A0A2V4AZ76</accession>
<sequence length="323" mass="35456">MSKAGEHVELREVEVFLTLAEELHFGRAALRLHITQGRVSQTIRALESEIGGALFDRSNRQVSLTPLGVRFLTGARRGYDELIRTLRDCRAAARDITGQLRIGYLPSIGNGLAARMALAFERSHPECRVYLHTLQMRHSLDPEPPLVNGETDVVLCWSPGGDGRAVEHRRLVVGPVLARVPRAVLVPEDHPLTAHESVELDDLVDYVLINPAHTAPQLQQELWTPRVTPSGRKLTLTEQDVVGLTHRPELTADDVGTLVARGHGLHLTVATLLDNVPYPGLAVVPIRDMPPMALVPVWSATAENATIRAFARTAATIARTSVY</sequence>
<protein>
    <recommendedName>
        <fullName evidence="5">HTH lysR-type domain-containing protein</fullName>
    </recommendedName>
</protein>
<reference evidence="6 7" key="1">
    <citation type="submission" date="2016-07" db="EMBL/GenBank/DDBJ databases">
        <title>Draft genome sequence of Prauserella muralis DSM 45305, isolated from a mould-covered wall in an indoor environment.</title>
        <authorList>
            <person name="Ruckert C."/>
            <person name="Albersmeier A."/>
            <person name="Jiang C.-L."/>
            <person name="Jiang Y."/>
            <person name="Kalinowski J."/>
            <person name="Schneider O."/>
            <person name="Winkler A."/>
            <person name="Zotchev S.B."/>
        </authorList>
    </citation>
    <scope>NUCLEOTIDE SEQUENCE [LARGE SCALE GENOMIC DNA]</scope>
    <source>
        <strain evidence="6 7">DSM 45305</strain>
    </source>
</reference>
<dbReference type="GO" id="GO:0003700">
    <property type="term" value="F:DNA-binding transcription factor activity"/>
    <property type="evidence" value="ECO:0007669"/>
    <property type="project" value="InterPro"/>
</dbReference>
<dbReference type="Gene3D" id="3.40.190.10">
    <property type="entry name" value="Periplasmic binding protein-like II"/>
    <property type="match status" value="2"/>
</dbReference>
<evidence type="ECO:0000256" key="1">
    <source>
        <dbReference type="ARBA" id="ARBA00009437"/>
    </source>
</evidence>
<keyword evidence="3" id="KW-0238">DNA-binding</keyword>
<comment type="caution">
    <text evidence="6">The sequence shown here is derived from an EMBL/GenBank/DDBJ whole genome shotgun (WGS) entry which is preliminary data.</text>
</comment>
<dbReference type="SUPFAM" id="SSF46785">
    <property type="entry name" value="Winged helix' DNA-binding domain"/>
    <property type="match status" value="1"/>
</dbReference>
<keyword evidence="4" id="KW-0804">Transcription</keyword>
<dbReference type="Pfam" id="PF03466">
    <property type="entry name" value="LysR_substrate"/>
    <property type="match status" value="1"/>
</dbReference>
<dbReference type="PRINTS" id="PR00039">
    <property type="entry name" value="HTHLYSR"/>
</dbReference>
<comment type="similarity">
    <text evidence="1">Belongs to the LysR transcriptional regulatory family.</text>
</comment>
<dbReference type="PROSITE" id="PS50931">
    <property type="entry name" value="HTH_LYSR"/>
    <property type="match status" value="1"/>
</dbReference>
<evidence type="ECO:0000313" key="6">
    <source>
        <dbReference type="EMBL" id="PXY21240.1"/>
    </source>
</evidence>
<dbReference type="InterPro" id="IPR005119">
    <property type="entry name" value="LysR_subst-bd"/>
</dbReference>
<feature type="domain" description="HTH lysR-type" evidence="5">
    <location>
        <begin position="8"/>
        <end position="65"/>
    </location>
</feature>
<dbReference type="Gene3D" id="1.10.10.10">
    <property type="entry name" value="Winged helix-like DNA-binding domain superfamily/Winged helix DNA-binding domain"/>
    <property type="match status" value="1"/>
</dbReference>
<keyword evidence="2" id="KW-0805">Transcription regulation</keyword>
<dbReference type="Proteomes" id="UP000249915">
    <property type="component" value="Unassembled WGS sequence"/>
</dbReference>
<dbReference type="InterPro" id="IPR036388">
    <property type="entry name" value="WH-like_DNA-bd_sf"/>
</dbReference>